<evidence type="ECO:0000313" key="10">
    <source>
        <dbReference type="EMBL" id="SHF14371.1"/>
    </source>
</evidence>
<keyword evidence="11" id="KW-1185">Reference proteome</keyword>
<dbReference type="SMART" id="SM00100">
    <property type="entry name" value="cNMP"/>
    <property type="match status" value="1"/>
</dbReference>
<dbReference type="PROSITE" id="PS00889">
    <property type="entry name" value="CNMP_BINDING_2"/>
    <property type="match status" value="1"/>
</dbReference>
<accession>A0A1M4Z8M4</accession>
<evidence type="ECO:0000259" key="9">
    <source>
        <dbReference type="PROSITE" id="PS50042"/>
    </source>
</evidence>
<evidence type="ECO:0000313" key="11">
    <source>
        <dbReference type="Proteomes" id="UP000184334"/>
    </source>
</evidence>
<dbReference type="InterPro" id="IPR000595">
    <property type="entry name" value="cNMP-bd_dom"/>
</dbReference>
<dbReference type="InterPro" id="IPR018490">
    <property type="entry name" value="cNMP-bd_dom_sf"/>
</dbReference>
<reference evidence="10" key="1">
    <citation type="submission" date="2016-11" db="EMBL/GenBank/DDBJ databases">
        <authorList>
            <person name="Varghese N."/>
            <person name="Submissions S."/>
        </authorList>
    </citation>
    <scope>NUCLEOTIDE SEQUENCE [LARGE SCALE GENOMIC DNA]</scope>
    <source>
        <strain evidence="10">DSM 16785</strain>
    </source>
</reference>
<gene>
    <name evidence="10" type="ORF">SAMN02745164_01871</name>
</gene>
<dbReference type="STRING" id="1122195.SAMN02745164_01871"/>
<dbReference type="Proteomes" id="UP000184334">
    <property type="component" value="Unassembled WGS sequence"/>
</dbReference>
<proteinExistence type="predicted"/>
<keyword evidence="6" id="KW-0472">Membrane</keyword>
<evidence type="ECO:0000256" key="6">
    <source>
        <dbReference type="ARBA" id="ARBA00023136"/>
    </source>
</evidence>
<dbReference type="GO" id="GO:0016020">
    <property type="term" value="C:membrane"/>
    <property type="evidence" value="ECO:0007669"/>
    <property type="project" value="UniProtKB-SubCell"/>
</dbReference>
<dbReference type="CDD" id="cd00038">
    <property type="entry name" value="CAP_ED"/>
    <property type="match status" value="1"/>
</dbReference>
<keyword evidence="7" id="KW-1071">Ligand-gated ion channel</keyword>
<dbReference type="OrthoDB" id="9810708at2"/>
<evidence type="ECO:0000256" key="3">
    <source>
        <dbReference type="ARBA" id="ARBA00022692"/>
    </source>
</evidence>
<keyword evidence="5" id="KW-0406">Ion transport</keyword>
<keyword evidence="4" id="KW-1133">Transmembrane helix</keyword>
<comment type="subcellular location">
    <subcellularLocation>
        <location evidence="1">Membrane</location>
        <topology evidence="1">Multi-pass membrane protein</topology>
    </subcellularLocation>
</comment>
<dbReference type="RefSeq" id="WP_072865696.1">
    <property type="nucleotide sequence ID" value="NZ_FQUI01000039.1"/>
</dbReference>
<keyword evidence="3" id="KW-0812">Transmembrane</keyword>
<dbReference type="InterPro" id="IPR014710">
    <property type="entry name" value="RmlC-like_jellyroll"/>
</dbReference>
<keyword evidence="8" id="KW-0407">Ion channel</keyword>
<evidence type="ECO:0000256" key="5">
    <source>
        <dbReference type="ARBA" id="ARBA00023065"/>
    </source>
</evidence>
<dbReference type="Gene3D" id="2.60.120.10">
    <property type="entry name" value="Jelly Rolls"/>
    <property type="match status" value="1"/>
</dbReference>
<dbReference type="PANTHER" id="PTHR45638">
    <property type="entry name" value="CYCLIC NUCLEOTIDE-GATED CATION CHANNEL SUBUNIT A"/>
    <property type="match status" value="1"/>
</dbReference>
<evidence type="ECO:0000256" key="8">
    <source>
        <dbReference type="ARBA" id="ARBA00023303"/>
    </source>
</evidence>
<dbReference type="PANTHER" id="PTHR45638:SF11">
    <property type="entry name" value="CYCLIC NUCLEOTIDE-GATED CATION CHANNEL SUBUNIT A"/>
    <property type="match status" value="1"/>
</dbReference>
<dbReference type="SUPFAM" id="SSF51206">
    <property type="entry name" value="cAMP-binding domain-like"/>
    <property type="match status" value="1"/>
</dbReference>
<dbReference type="AlphaFoldDB" id="A0A1M4Z8M4"/>
<dbReference type="PROSITE" id="PS00888">
    <property type="entry name" value="CNMP_BINDING_1"/>
    <property type="match status" value="1"/>
</dbReference>
<sequence length="168" mass="19127">MEEFLKNISLFKELNNEQLSEISKILKPINFKTGEIIIVEGEKGNTMYIFKKGKVQITHQLTLKVESQHLEEGEKSMAILDAEKISFFGEMSLVTGSPRSATIKALSECELYEISKKDFENLAEKRPDIGYKIMKEISITLSRRIETLNENILKLTTALSIALSKKKK</sequence>
<evidence type="ECO:0000256" key="7">
    <source>
        <dbReference type="ARBA" id="ARBA00023286"/>
    </source>
</evidence>
<feature type="domain" description="Cyclic nucleotide-binding" evidence="9">
    <location>
        <begin position="10"/>
        <end position="140"/>
    </location>
</feature>
<comment type="caution">
    <text evidence="10">The sequence shown here is derived from an EMBL/GenBank/DDBJ whole genome shotgun (WGS) entry which is preliminary data.</text>
</comment>
<evidence type="ECO:0000256" key="4">
    <source>
        <dbReference type="ARBA" id="ARBA00022989"/>
    </source>
</evidence>
<dbReference type="InterPro" id="IPR050866">
    <property type="entry name" value="CNG_cation_channel"/>
</dbReference>
<evidence type="ECO:0000256" key="2">
    <source>
        <dbReference type="ARBA" id="ARBA00022448"/>
    </source>
</evidence>
<dbReference type="GO" id="GO:0044877">
    <property type="term" value="F:protein-containing complex binding"/>
    <property type="evidence" value="ECO:0007669"/>
    <property type="project" value="TreeGrafter"/>
</dbReference>
<organism evidence="10 11">
    <name type="scientific">Marinitoga hydrogenitolerans (strain DSM 16785 / JCM 12826 / AT1271)</name>
    <dbReference type="NCBI Taxonomy" id="1122195"/>
    <lineage>
        <taxon>Bacteria</taxon>
        <taxon>Thermotogati</taxon>
        <taxon>Thermotogota</taxon>
        <taxon>Thermotogae</taxon>
        <taxon>Petrotogales</taxon>
        <taxon>Petrotogaceae</taxon>
        <taxon>Marinitoga</taxon>
    </lineage>
</organism>
<name>A0A1M4Z8M4_MARH1</name>
<dbReference type="PRINTS" id="PR00103">
    <property type="entry name" value="CAMPKINASE"/>
</dbReference>
<keyword evidence="2" id="KW-0813">Transport</keyword>
<protein>
    <submittedName>
        <fullName evidence="10">Cyclic nucleotide-binding domain-containing protein</fullName>
    </submittedName>
</protein>
<dbReference type="Pfam" id="PF00027">
    <property type="entry name" value="cNMP_binding"/>
    <property type="match status" value="1"/>
</dbReference>
<dbReference type="GO" id="GO:0005221">
    <property type="term" value="F:intracellularly cyclic nucleotide-activated monoatomic cation channel activity"/>
    <property type="evidence" value="ECO:0007669"/>
    <property type="project" value="InterPro"/>
</dbReference>
<evidence type="ECO:0000256" key="1">
    <source>
        <dbReference type="ARBA" id="ARBA00004141"/>
    </source>
</evidence>
<dbReference type="InterPro" id="IPR018488">
    <property type="entry name" value="cNMP-bd_CS"/>
</dbReference>
<dbReference type="PROSITE" id="PS50042">
    <property type="entry name" value="CNMP_BINDING_3"/>
    <property type="match status" value="1"/>
</dbReference>
<dbReference type="EMBL" id="FQUI01000039">
    <property type="protein sequence ID" value="SHF14371.1"/>
    <property type="molecule type" value="Genomic_DNA"/>
</dbReference>